<dbReference type="AlphaFoldDB" id="A0A660LAD7"/>
<keyword evidence="5 7" id="KW-1133">Transmembrane helix</keyword>
<dbReference type="Gene3D" id="3.40.50.300">
    <property type="entry name" value="P-loop containing nucleotide triphosphate hydrolases"/>
    <property type="match status" value="1"/>
</dbReference>
<feature type="domain" description="ABC transmembrane type-1" evidence="9">
    <location>
        <begin position="25"/>
        <end position="253"/>
    </location>
</feature>
<dbReference type="GO" id="GO:0034040">
    <property type="term" value="F:ATPase-coupled lipid transmembrane transporter activity"/>
    <property type="evidence" value="ECO:0007669"/>
    <property type="project" value="TreeGrafter"/>
</dbReference>
<evidence type="ECO:0000259" key="8">
    <source>
        <dbReference type="PROSITE" id="PS50893"/>
    </source>
</evidence>
<dbReference type="PROSITE" id="PS50893">
    <property type="entry name" value="ABC_TRANSPORTER_2"/>
    <property type="match status" value="1"/>
</dbReference>
<feature type="transmembrane region" description="Helical" evidence="7">
    <location>
        <begin position="149"/>
        <end position="169"/>
    </location>
</feature>
<feature type="transmembrane region" description="Helical" evidence="7">
    <location>
        <begin position="263"/>
        <end position="281"/>
    </location>
</feature>
<proteinExistence type="predicted"/>
<dbReference type="Gene3D" id="1.20.1560.10">
    <property type="entry name" value="ABC transporter type 1, transmembrane domain"/>
    <property type="match status" value="1"/>
</dbReference>
<evidence type="ECO:0000256" key="2">
    <source>
        <dbReference type="ARBA" id="ARBA00022692"/>
    </source>
</evidence>
<dbReference type="RefSeq" id="WP_121443477.1">
    <property type="nucleotide sequence ID" value="NZ_RBIJ01000001.1"/>
</dbReference>
<evidence type="ECO:0000256" key="4">
    <source>
        <dbReference type="ARBA" id="ARBA00022840"/>
    </source>
</evidence>
<dbReference type="InterPro" id="IPR003593">
    <property type="entry name" value="AAA+_ATPase"/>
</dbReference>
<feature type="domain" description="ABC transporter" evidence="8">
    <location>
        <begin position="324"/>
        <end position="535"/>
    </location>
</feature>
<dbReference type="InterPro" id="IPR003439">
    <property type="entry name" value="ABC_transporter-like_ATP-bd"/>
</dbReference>
<dbReference type="EMBL" id="RBIJ01000001">
    <property type="protein sequence ID" value="RKQ88550.1"/>
    <property type="molecule type" value="Genomic_DNA"/>
</dbReference>
<evidence type="ECO:0000256" key="5">
    <source>
        <dbReference type="ARBA" id="ARBA00022989"/>
    </source>
</evidence>
<evidence type="ECO:0000313" key="10">
    <source>
        <dbReference type="EMBL" id="RKQ88550.1"/>
    </source>
</evidence>
<dbReference type="SMART" id="SM00382">
    <property type="entry name" value="AAA"/>
    <property type="match status" value="1"/>
</dbReference>
<keyword evidence="11" id="KW-1185">Reference proteome</keyword>
<feature type="transmembrane region" description="Helical" evidence="7">
    <location>
        <begin position="237"/>
        <end position="257"/>
    </location>
</feature>
<feature type="transmembrane region" description="Helical" evidence="7">
    <location>
        <begin position="21"/>
        <end position="41"/>
    </location>
</feature>
<dbReference type="PANTHER" id="PTHR24221:SF654">
    <property type="entry name" value="ATP-BINDING CASSETTE SUB-FAMILY B MEMBER 6"/>
    <property type="match status" value="1"/>
</dbReference>
<dbReference type="GO" id="GO:0140359">
    <property type="term" value="F:ABC-type transporter activity"/>
    <property type="evidence" value="ECO:0007669"/>
    <property type="project" value="InterPro"/>
</dbReference>
<dbReference type="InterPro" id="IPR039421">
    <property type="entry name" value="Type_1_exporter"/>
</dbReference>
<dbReference type="Pfam" id="PF00664">
    <property type="entry name" value="ABC_membrane"/>
    <property type="match status" value="1"/>
</dbReference>
<dbReference type="InterPro" id="IPR036640">
    <property type="entry name" value="ABC1_TM_sf"/>
</dbReference>
<evidence type="ECO:0000259" key="9">
    <source>
        <dbReference type="PROSITE" id="PS50929"/>
    </source>
</evidence>
<feature type="transmembrane region" description="Helical" evidence="7">
    <location>
        <begin position="53"/>
        <end position="71"/>
    </location>
</feature>
<dbReference type="PANTHER" id="PTHR24221">
    <property type="entry name" value="ATP-BINDING CASSETTE SUB-FAMILY B"/>
    <property type="match status" value="1"/>
</dbReference>
<dbReference type="PROSITE" id="PS00211">
    <property type="entry name" value="ABC_TRANSPORTER_1"/>
    <property type="match status" value="1"/>
</dbReference>
<reference evidence="10 11" key="1">
    <citation type="submission" date="2018-10" db="EMBL/GenBank/DDBJ databases">
        <title>Genomic Encyclopedia of Type Strains, Phase IV (KMG-IV): sequencing the most valuable type-strain genomes for metagenomic binning, comparative biology and taxonomic classification.</title>
        <authorList>
            <person name="Goeker M."/>
        </authorList>
    </citation>
    <scope>NUCLEOTIDE SEQUENCE [LARGE SCALE GENOMIC DNA]</scope>
    <source>
        <strain evidence="10 11">DSM 22653</strain>
    </source>
</reference>
<name>A0A660LAD7_9BACL</name>
<evidence type="ECO:0000256" key="6">
    <source>
        <dbReference type="ARBA" id="ARBA00023136"/>
    </source>
</evidence>
<comment type="caution">
    <text evidence="10">The sequence shown here is derived from an EMBL/GenBank/DDBJ whole genome shotgun (WGS) entry which is preliminary data.</text>
</comment>
<evidence type="ECO:0000313" key="11">
    <source>
        <dbReference type="Proteomes" id="UP000267019"/>
    </source>
</evidence>
<organism evidence="10 11">
    <name type="scientific">Brockia lithotrophica</name>
    <dbReference type="NCBI Taxonomy" id="933949"/>
    <lineage>
        <taxon>Bacteria</taxon>
        <taxon>Bacillati</taxon>
        <taxon>Bacillota</taxon>
        <taxon>Bacilli</taxon>
        <taxon>Bacillales</taxon>
        <taxon>Bacillales Family X. Incertae Sedis</taxon>
        <taxon>Brockia</taxon>
    </lineage>
</organism>
<dbReference type="InterPro" id="IPR027417">
    <property type="entry name" value="P-loop_NTPase"/>
</dbReference>
<gene>
    <name evidence="10" type="ORF">C7438_0189</name>
</gene>
<dbReference type="GO" id="GO:0016887">
    <property type="term" value="F:ATP hydrolysis activity"/>
    <property type="evidence" value="ECO:0007669"/>
    <property type="project" value="InterPro"/>
</dbReference>
<feature type="transmembrane region" description="Helical" evidence="7">
    <location>
        <begin position="126"/>
        <end position="143"/>
    </location>
</feature>
<keyword evidence="2 7" id="KW-0812">Transmembrane</keyword>
<dbReference type="InterPro" id="IPR017871">
    <property type="entry name" value="ABC_transporter-like_CS"/>
</dbReference>
<dbReference type="PROSITE" id="PS50929">
    <property type="entry name" value="ABC_TM1F"/>
    <property type="match status" value="1"/>
</dbReference>
<dbReference type="Pfam" id="PF00005">
    <property type="entry name" value="ABC_tran"/>
    <property type="match status" value="1"/>
</dbReference>
<keyword evidence="4" id="KW-0067">ATP-binding</keyword>
<evidence type="ECO:0000256" key="7">
    <source>
        <dbReference type="SAM" id="Phobius"/>
    </source>
</evidence>
<keyword evidence="3" id="KW-0547">Nucleotide-binding</keyword>
<evidence type="ECO:0000256" key="1">
    <source>
        <dbReference type="ARBA" id="ARBA00004651"/>
    </source>
</evidence>
<dbReference type="GO" id="GO:0005524">
    <property type="term" value="F:ATP binding"/>
    <property type="evidence" value="ECO:0007669"/>
    <property type="project" value="UniProtKB-KW"/>
</dbReference>
<dbReference type="OrthoDB" id="9762778at2"/>
<dbReference type="CDD" id="cd03228">
    <property type="entry name" value="ABCC_MRP_Like"/>
    <property type="match status" value="1"/>
</dbReference>
<dbReference type="SUPFAM" id="SSF52540">
    <property type="entry name" value="P-loop containing nucleoside triphosphate hydrolases"/>
    <property type="match status" value="1"/>
</dbReference>
<sequence>MSEVAKSYINEVAKSIGGAKVASYLCLTVVLYSLYSLQPYFFSRLLSDSAMNLGYLAGVAASFLSISLVNYPNNWMLQAVRMHSKRVVWAANQKKDYAYFIDRSVGEYQNLMNEISFAMRSLQYEGLQLLLQSLIIFVVYSVLLFRYHWLVGFLYLITYGSYLYLSIRLSRQNETGIRRVLDTTSDLNSYIIDFFKNISTILTAGSTALENRNFDKLLNKEREAYFNQQKQIDHSHLITQLWMTLGTVALVAVSFALRPGESFDASLVLVLIYSAFHLTGFGKRFLALLELLGRLDVALRKIGYGDPPRVRPVQVVSLPDPVIIAVEDVSFSYKKGEPVLQQVSFDIRQREKLLIVGRNGSGKSTLVKLIAGLLSPDQGRVLYNRKYLHSAADIGYYSQHMELFDRSIYENMIYPRESYNVGAIWKLVDLLKLNTLIEDEEDLFHKRPGDFGARFSGGEKQKLLIARSLLNKKPVMIYDEVNSALDREAVEIFADLIESELRDSTVILVSHRTEGIRGFERVAEISDGRLSLDLID</sequence>
<accession>A0A660LAD7</accession>
<keyword evidence="6 7" id="KW-0472">Membrane</keyword>
<dbReference type="Proteomes" id="UP000267019">
    <property type="component" value="Unassembled WGS sequence"/>
</dbReference>
<dbReference type="SUPFAM" id="SSF90123">
    <property type="entry name" value="ABC transporter transmembrane region"/>
    <property type="match status" value="1"/>
</dbReference>
<evidence type="ECO:0000256" key="3">
    <source>
        <dbReference type="ARBA" id="ARBA00022741"/>
    </source>
</evidence>
<protein>
    <submittedName>
        <fullName evidence="10">ABC-type multidrug transport system fused ATPase/permease subunit</fullName>
    </submittedName>
</protein>
<dbReference type="InterPro" id="IPR011527">
    <property type="entry name" value="ABC1_TM_dom"/>
</dbReference>
<dbReference type="GO" id="GO:0005886">
    <property type="term" value="C:plasma membrane"/>
    <property type="evidence" value="ECO:0007669"/>
    <property type="project" value="UniProtKB-SubCell"/>
</dbReference>
<comment type="subcellular location">
    <subcellularLocation>
        <location evidence="1">Cell membrane</location>
        <topology evidence="1">Multi-pass membrane protein</topology>
    </subcellularLocation>
</comment>